<dbReference type="GO" id="GO:0050515">
    <property type="term" value="F:4-(cytidine 5'-diphospho)-2-C-methyl-D-erythritol kinase activity"/>
    <property type="evidence" value="ECO:0007669"/>
    <property type="project" value="UniProtKB-EC"/>
</dbReference>
<dbReference type="EMBL" id="JBHTKY010000004">
    <property type="protein sequence ID" value="MFD1164883.1"/>
    <property type="molecule type" value="Genomic_DNA"/>
</dbReference>
<dbReference type="PANTHER" id="PTHR43527">
    <property type="entry name" value="4-DIPHOSPHOCYTIDYL-2-C-METHYL-D-ERYTHRITOL KINASE, CHLOROPLASTIC"/>
    <property type="match status" value="1"/>
</dbReference>
<evidence type="ECO:0000256" key="2">
    <source>
        <dbReference type="ARBA" id="ARBA00012052"/>
    </source>
</evidence>
<feature type="active site" evidence="9">
    <location>
        <position position="131"/>
    </location>
</feature>
<accession>A0ABW3RIM3</accession>
<evidence type="ECO:0000256" key="3">
    <source>
        <dbReference type="ARBA" id="ARBA00017473"/>
    </source>
</evidence>
<evidence type="ECO:0000256" key="8">
    <source>
        <dbReference type="ARBA" id="ARBA00032554"/>
    </source>
</evidence>
<comment type="similarity">
    <text evidence="1 9">Belongs to the GHMP kinase family. IspE subfamily.</text>
</comment>
<comment type="catalytic activity">
    <reaction evidence="9">
        <text>4-CDP-2-C-methyl-D-erythritol + ATP = 4-CDP-2-C-methyl-D-erythritol 2-phosphate + ADP + H(+)</text>
        <dbReference type="Rhea" id="RHEA:18437"/>
        <dbReference type="ChEBI" id="CHEBI:15378"/>
        <dbReference type="ChEBI" id="CHEBI:30616"/>
        <dbReference type="ChEBI" id="CHEBI:57823"/>
        <dbReference type="ChEBI" id="CHEBI:57919"/>
        <dbReference type="ChEBI" id="CHEBI:456216"/>
        <dbReference type="EC" id="2.7.1.148"/>
    </reaction>
</comment>
<evidence type="ECO:0000259" key="10">
    <source>
        <dbReference type="Pfam" id="PF00288"/>
    </source>
</evidence>
<evidence type="ECO:0000256" key="9">
    <source>
        <dbReference type="HAMAP-Rule" id="MF_00061"/>
    </source>
</evidence>
<keyword evidence="6 9" id="KW-0418">Kinase</keyword>
<name>A0ABW3RIM3_9SPHI</name>
<evidence type="ECO:0000256" key="6">
    <source>
        <dbReference type="ARBA" id="ARBA00022777"/>
    </source>
</evidence>
<dbReference type="PIRSF" id="PIRSF010376">
    <property type="entry name" value="IspE"/>
    <property type="match status" value="1"/>
</dbReference>
<feature type="active site" evidence="9">
    <location>
        <position position="8"/>
    </location>
</feature>
<dbReference type="InterPro" id="IPR006204">
    <property type="entry name" value="GHMP_kinase_N_dom"/>
</dbReference>
<dbReference type="InterPro" id="IPR020568">
    <property type="entry name" value="Ribosomal_Su5_D2-typ_SF"/>
</dbReference>
<feature type="binding site" evidence="9">
    <location>
        <begin position="89"/>
        <end position="99"/>
    </location>
    <ligand>
        <name>ATP</name>
        <dbReference type="ChEBI" id="CHEBI:30616"/>
    </ligand>
</feature>
<feature type="domain" description="GHMP kinase C-terminal" evidence="11">
    <location>
        <begin position="208"/>
        <end position="254"/>
    </location>
</feature>
<dbReference type="EC" id="2.7.1.148" evidence="2 9"/>
<dbReference type="InterPro" id="IPR036554">
    <property type="entry name" value="GHMP_kinase_C_sf"/>
</dbReference>
<dbReference type="InterPro" id="IPR013750">
    <property type="entry name" value="GHMP_kinase_C_dom"/>
</dbReference>
<dbReference type="Gene3D" id="3.30.70.890">
    <property type="entry name" value="GHMP kinase, C-terminal domain"/>
    <property type="match status" value="1"/>
</dbReference>
<dbReference type="Proteomes" id="UP001597205">
    <property type="component" value="Unassembled WGS sequence"/>
</dbReference>
<keyword evidence="13" id="KW-1185">Reference proteome</keyword>
<dbReference type="SUPFAM" id="SSF54211">
    <property type="entry name" value="Ribosomal protein S5 domain 2-like"/>
    <property type="match status" value="1"/>
</dbReference>
<reference evidence="13" key="1">
    <citation type="journal article" date="2019" name="Int. J. Syst. Evol. Microbiol.">
        <title>The Global Catalogue of Microorganisms (GCM) 10K type strain sequencing project: providing services to taxonomists for standard genome sequencing and annotation.</title>
        <authorList>
            <consortium name="The Broad Institute Genomics Platform"/>
            <consortium name="The Broad Institute Genome Sequencing Center for Infectious Disease"/>
            <person name="Wu L."/>
            <person name="Ma J."/>
        </authorList>
    </citation>
    <scope>NUCLEOTIDE SEQUENCE [LARGE SCALE GENOMIC DNA]</scope>
    <source>
        <strain evidence="13">CCUG 52468</strain>
    </source>
</reference>
<evidence type="ECO:0000256" key="5">
    <source>
        <dbReference type="ARBA" id="ARBA00022741"/>
    </source>
</evidence>
<dbReference type="PANTHER" id="PTHR43527:SF2">
    <property type="entry name" value="4-DIPHOSPHOCYTIDYL-2-C-METHYL-D-ERYTHRITOL KINASE, CHLOROPLASTIC"/>
    <property type="match status" value="1"/>
</dbReference>
<keyword evidence="9" id="KW-0414">Isoprene biosynthesis</keyword>
<keyword evidence="4 9" id="KW-0808">Transferase</keyword>
<proteinExistence type="inferred from homology"/>
<dbReference type="HAMAP" id="MF_00061">
    <property type="entry name" value="IspE"/>
    <property type="match status" value="1"/>
</dbReference>
<dbReference type="InterPro" id="IPR014721">
    <property type="entry name" value="Ribsml_uS5_D2-typ_fold_subgr"/>
</dbReference>
<dbReference type="Pfam" id="PF00288">
    <property type="entry name" value="GHMP_kinases_N"/>
    <property type="match status" value="1"/>
</dbReference>
<sequence length="268" mass="30264">MLKFANAKINIGLHIRKKRPDGYHDLETIFYPVKIYDVVEILPYSKLELHIWNSDLPADTDNLCLKAFRLLEKDFDINPVKIHLLKNIPIGAGLGGGSSDASSTLELLNDYFELKIEKDRLKKYAAQLGADCPFFIDNKAMYAEGIGTELSEINLDLSAYKIVVVKPDIHISTAEAYSNVSPMIPEVDLRKAIELPIQEWKFHIKNDFEISLFEKYPLIGDIKAKLYEYGAIYASMSGSGSSVFGIFNDLEGLEELNKYGKVYFPAEL</sequence>
<comment type="pathway">
    <text evidence="9">Isoprenoid biosynthesis; isopentenyl diphosphate biosynthesis via DXP pathway; isopentenyl diphosphate from 1-deoxy-D-xylulose 5-phosphate: step 3/6.</text>
</comment>
<dbReference type="SUPFAM" id="SSF55060">
    <property type="entry name" value="GHMP Kinase, C-terminal domain"/>
    <property type="match status" value="1"/>
</dbReference>
<dbReference type="NCBIfam" id="TIGR00154">
    <property type="entry name" value="ispE"/>
    <property type="match status" value="1"/>
</dbReference>
<gene>
    <name evidence="9 12" type="primary">ispE</name>
    <name evidence="12" type="ORF">ACFQ2C_04600</name>
</gene>
<evidence type="ECO:0000256" key="4">
    <source>
        <dbReference type="ARBA" id="ARBA00022679"/>
    </source>
</evidence>
<evidence type="ECO:0000256" key="7">
    <source>
        <dbReference type="ARBA" id="ARBA00022840"/>
    </source>
</evidence>
<comment type="caution">
    <text evidence="12">The sequence shown here is derived from an EMBL/GenBank/DDBJ whole genome shotgun (WGS) entry which is preliminary data.</text>
</comment>
<keyword evidence="7 9" id="KW-0067">ATP-binding</keyword>
<protein>
    <recommendedName>
        <fullName evidence="3 9">4-diphosphocytidyl-2-C-methyl-D-erythritol kinase</fullName>
        <shortName evidence="9">CMK</shortName>
        <ecNumber evidence="2 9">2.7.1.148</ecNumber>
    </recommendedName>
    <alternativeName>
        <fullName evidence="8 9">4-(cytidine-5'-diphospho)-2-C-methyl-D-erythritol kinase</fullName>
    </alternativeName>
</protein>
<dbReference type="InterPro" id="IPR004424">
    <property type="entry name" value="IspE"/>
</dbReference>
<evidence type="ECO:0000259" key="11">
    <source>
        <dbReference type="Pfam" id="PF08544"/>
    </source>
</evidence>
<dbReference type="RefSeq" id="WP_380894888.1">
    <property type="nucleotide sequence ID" value="NZ_JBHTKY010000004.1"/>
</dbReference>
<organism evidence="12 13">
    <name type="scientific">Sphingobacterium daejeonense</name>
    <dbReference type="NCBI Taxonomy" id="371142"/>
    <lineage>
        <taxon>Bacteria</taxon>
        <taxon>Pseudomonadati</taxon>
        <taxon>Bacteroidota</taxon>
        <taxon>Sphingobacteriia</taxon>
        <taxon>Sphingobacteriales</taxon>
        <taxon>Sphingobacteriaceae</taxon>
        <taxon>Sphingobacterium</taxon>
    </lineage>
</organism>
<dbReference type="Gene3D" id="3.30.230.10">
    <property type="match status" value="1"/>
</dbReference>
<evidence type="ECO:0000256" key="1">
    <source>
        <dbReference type="ARBA" id="ARBA00009684"/>
    </source>
</evidence>
<evidence type="ECO:0000313" key="13">
    <source>
        <dbReference type="Proteomes" id="UP001597205"/>
    </source>
</evidence>
<dbReference type="Pfam" id="PF08544">
    <property type="entry name" value="GHMP_kinases_C"/>
    <property type="match status" value="1"/>
</dbReference>
<keyword evidence="5 9" id="KW-0547">Nucleotide-binding</keyword>
<evidence type="ECO:0000313" key="12">
    <source>
        <dbReference type="EMBL" id="MFD1164883.1"/>
    </source>
</evidence>
<comment type="function">
    <text evidence="9">Catalyzes the phosphorylation of the position 2 hydroxy group of 4-diphosphocytidyl-2C-methyl-D-erythritol.</text>
</comment>
<feature type="domain" description="GHMP kinase N-terminal" evidence="10">
    <location>
        <begin position="62"/>
        <end position="136"/>
    </location>
</feature>